<dbReference type="EMBL" id="KB933099">
    <property type="protein sequence ID" value="EOO00352.1"/>
    <property type="molecule type" value="Genomic_DNA"/>
</dbReference>
<dbReference type="GO" id="GO:0047770">
    <property type="term" value="F:carboxylate reductase activity"/>
    <property type="evidence" value="ECO:0007669"/>
    <property type="project" value="EnsemblFungi"/>
</dbReference>
<dbReference type="RefSeq" id="XP_007914912.1">
    <property type="nucleotide sequence ID" value="XM_007916721.1"/>
</dbReference>
<dbReference type="FunFam" id="3.40.309.10:FF:000025">
    <property type="entry name" value="Aldehyde dehydrogenase"/>
    <property type="match status" value="1"/>
</dbReference>
<accession>R8BLZ9</accession>
<evidence type="ECO:0000256" key="3">
    <source>
        <dbReference type="ARBA" id="ARBA00023002"/>
    </source>
</evidence>
<protein>
    <recommendedName>
        <fullName evidence="5">Aldehyde dehydrogenase</fullName>
    </recommendedName>
</protein>
<keyword evidence="4" id="KW-0520">NAD</keyword>
<dbReference type="Pfam" id="PF00171">
    <property type="entry name" value="Aldedh"/>
    <property type="match status" value="1"/>
</dbReference>
<dbReference type="InterPro" id="IPR015590">
    <property type="entry name" value="Aldehyde_DH_dom"/>
</dbReference>
<proteinExistence type="inferred from homology"/>
<dbReference type="KEGG" id="tmn:UCRPA7_4168"/>
<dbReference type="Gene3D" id="3.40.605.10">
    <property type="entry name" value="Aldehyde Dehydrogenase, Chain A, domain 1"/>
    <property type="match status" value="1"/>
</dbReference>
<dbReference type="GO" id="GO:0046185">
    <property type="term" value="P:aldehyde catabolic process"/>
    <property type="evidence" value="ECO:0007669"/>
    <property type="project" value="EnsemblFungi"/>
</dbReference>
<sequence length="531" mass="59338">MDLKGDLIPAYRATDLDAIPQICQTVRSTFRTNKTKSIEWRKVQLRKLYWAMVDHTPQLEEAMRRDLHRSTYEAHLTEIGWVKNDCVWMCDHLDKFASEQRFGSPFVPFIFAAHKIRSRPEPLGASLIIGTYNYPIMLILVPLVGAIAAGCTAVIKPSEGAPNTAMAIQEMLEKNLDTSAFRVVNGAVPETTALLEEKWDKIFYTGGSQVGKIIAVKAAETLTPITLELGGRNPAIVTKNANPKLAARRLLWAKALNAGQVCLSHNYVLVEKEVVDEFIKGLNEAYNQFFPNGAKQSPDFSRIINERHFLRMKKMLDESKGKIVMGGEIDQSELYIAPTAVLVDSYQDSMVEQESFGPIFAVLPVNTLSEAINIANAVDRTPLALFTFGTKAENQRVLHEITSGGATMNDSFFHASMNNVPFGGVGGSGMGGASRGKAGFDAFTHYRSVAETPAWMEKLIRIRYMPYKWSEMKRMSIMRDERPNFDRNGRVIKGLSYWIRFVLGLGGKEPKARRVQSLLYGTFGDMMGILY</sequence>
<evidence type="ECO:0000256" key="2">
    <source>
        <dbReference type="ARBA" id="ARBA00022746"/>
    </source>
</evidence>
<dbReference type="GO" id="GO:0005741">
    <property type="term" value="C:mitochondrial outer membrane"/>
    <property type="evidence" value="ECO:0007669"/>
    <property type="project" value="EnsemblFungi"/>
</dbReference>
<dbReference type="InterPro" id="IPR016161">
    <property type="entry name" value="Ald_DH/histidinol_DH"/>
</dbReference>
<keyword evidence="3 5" id="KW-0560">Oxidoreductase</keyword>
<evidence type="ECO:0000256" key="5">
    <source>
        <dbReference type="PIRNR" id="PIRNR036492"/>
    </source>
</evidence>
<dbReference type="OrthoDB" id="440325at2759"/>
<dbReference type="Proteomes" id="UP000014074">
    <property type="component" value="Unassembled WGS sequence"/>
</dbReference>
<evidence type="ECO:0000313" key="9">
    <source>
        <dbReference type="Proteomes" id="UP000014074"/>
    </source>
</evidence>
<evidence type="ECO:0000256" key="4">
    <source>
        <dbReference type="ARBA" id="ARBA00023027"/>
    </source>
</evidence>
<evidence type="ECO:0000313" key="8">
    <source>
        <dbReference type="EMBL" id="EOO00352.1"/>
    </source>
</evidence>
<dbReference type="GO" id="GO:0005811">
    <property type="term" value="C:lipid droplet"/>
    <property type="evidence" value="ECO:0007669"/>
    <property type="project" value="EnsemblFungi"/>
</dbReference>
<keyword evidence="2" id="KW-0125">Carotenoid biosynthesis</keyword>
<dbReference type="PANTHER" id="PTHR43570">
    <property type="entry name" value="ALDEHYDE DEHYDROGENASE"/>
    <property type="match status" value="1"/>
</dbReference>
<feature type="active site" evidence="6">
    <location>
        <position position="228"/>
    </location>
</feature>
<dbReference type="InterPro" id="IPR016162">
    <property type="entry name" value="Ald_DH_N"/>
</dbReference>
<dbReference type="GO" id="GO:0006744">
    <property type="term" value="P:ubiquinone biosynthetic process"/>
    <property type="evidence" value="ECO:0007669"/>
    <property type="project" value="EnsemblFungi"/>
</dbReference>
<dbReference type="GO" id="GO:0016117">
    <property type="term" value="P:carotenoid biosynthetic process"/>
    <property type="evidence" value="ECO:0007669"/>
    <property type="project" value="UniProtKB-KW"/>
</dbReference>
<dbReference type="PANTHER" id="PTHR43570:SF11">
    <property type="entry name" value="ALDEHYDE DEHYDROGENASE"/>
    <property type="match status" value="1"/>
</dbReference>
<dbReference type="PIRSF" id="PIRSF036492">
    <property type="entry name" value="ALDH"/>
    <property type="match status" value="1"/>
</dbReference>
<gene>
    <name evidence="8" type="ORF">UCRPA7_4168</name>
</gene>
<dbReference type="GeneID" id="19324591"/>
<dbReference type="InterPro" id="IPR016163">
    <property type="entry name" value="Ald_DH_C"/>
</dbReference>
<dbReference type="GO" id="GO:0006665">
    <property type="term" value="P:sphingolipid metabolic process"/>
    <property type="evidence" value="ECO:0007669"/>
    <property type="project" value="EnsemblFungi"/>
</dbReference>
<dbReference type="FunFam" id="3.40.605.10:FF:000004">
    <property type="entry name" value="Aldehyde dehydrogenase"/>
    <property type="match status" value="1"/>
</dbReference>
<organism evidence="8 9">
    <name type="scientific">Phaeoacremonium minimum (strain UCR-PA7)</name>
    <name type="common">Esca disease fungus</name>
    <name type="synonym">Togninia minima</name>
    <dbReference type="NCBI Taxonomy" id="1286976"/>
    <lineage>
        <taxon>Eukaryota</taxon>
        <taxon>Fungi</taxon>
        <taxon>Dikarya</taxon>
        <taxon>Ascomycota</taxon>
        <taxon>Pezizomycotina</taxon>
        <taxon>Sordariomycetes</taxon>
        <taxon>Sordariomycetidae</taxon>
        <taxon>Togniniales</taxon>
        <taxon>Togniniaceae</taxon>
        <taxon>Phaeoacremonium</taxon>
    </lineage>
</organism>
<dbReference type="GO" id="GO:0018484">
    <property type="term" value="F:4-hydroxybenzaldehyde dehydrogenase (NAD+) activity"/>
    <property type="evidence" value="ECO:0007669"/>
    <property type="project" value="EnsemblFungi"/>
</dbReference>
<dbReference type="InterPro" id="IPR012394">
    <property type="entry name" value="Aldehyde_DH_NAD(P)"/>
</dbReference>
<dbReference type="eggNOG" id="KOG2456">
    <property type="taxonomic scope" value="Eukaryota"/>
</dbReference>
<evidence type="ECO:0000259" key="7">
    <source>
        <dbReference type="Pfam" id="PF00171"/>
    </source>
</evidence>
<evidence type="ECO:0000256" key="6">
    <source>
        <dbReference type="PIRSR" id="PIRSR036492-1"/>
    </source>
</evidence>
<feature type="domain" description="Aldehyde dehydrogenase" evidence="7">
    <location>
        <begin position="11"/>
        <end position="449"/>
    </location>
</feature>
<dbReference type="HOGENOM" id="CLU_005391_3_1_1"/>
<keyword evidence="9" id="KW-1185">Reference proteome</keyword>
<dbReference type="AlphaFoldDB" id="R8BLZ9"/>
<comment type="similarity">
    <text evidence="1 5">Belongs to the aldehyde dehydrogenase family.</text>
</comment>
<dbReference type="SUPFAM" id="SSF53720">
    <property type="entry name" value="ALDH-like"/>
    <property type="match status" value="1"/>
</dbReference>
<dbReference type="Gene3D" id="3.40.309.10">
    <property type="entry name" value="Aldehyde Dehydrogenase, Chain A, domain 2"/>
    <property type="match status" value="1"/>
</dbReference>
<evidence type="ECO:0000256" key="1">
    <source>
        <dbReference type="ARBA" id="ARBA00009986"/>
    </source>
</evidence>
<name>R8BLZ9_PHAM7</name>
<dbReference type="CDD" id="cd07135">
    <property type="entry name" value="ALDH_F14-YMR110C"/>
    <property type="match status" value="1"/>
</dbReference>
<feature type="active site" evidence="6">
    <location>
        <position position="262"/>
    </location>
</feature>
<reference evidence="9" key="1">
    <citation type="journal article" date="2013" name="Genome Announc.">
        <title>Draft genome sequence of the ascomycete Phaeoacremonium aleophilum strain UCR-PA7, a causal agent of the esca disease complex in grapevines.</title>
        <authorList>
            <person name="Blanco-Ulate B."/>
            <person name="Rolshausen P."/>
            <person name="Cantu D."/>
        </authorList>
    </citation>
    <scope>NUCLEOTIDE SEQUENCE [LARGE SCALE GENOMIC DNA]</scope>
    <source>
        <strain evidence="9">UCR-PA7</strain>
    </source>
</reference>